<dbReference type="Gene3D" id="3.10.20.310">
    <property type="entry name" value="membrane protein fhac"/>
    <property type="match status" value="1"/>
</dbReference>
<dbReference type="KEGG" id="noj:EJ995_08995"/>
<evidence type="ECO:0000313" key="5">
    <source>
        <dbReference type="Proteomes" id="UP000279600"/>
    </source>
</evidence>
<keyword evidence="5" id="KW-1185">Reference proteome</keyword>
<dbReference type="PROSITE" id="PS51779">
    <property type="entry name" value="POTRA"/>
    <property type="match status" value="1"/>
</dbReference>
<gene>
    <name evidence="4" type="ORF">EJ995_08995</name>
</gene>
<comment type="subcellular location">
    <subcellularLocation>
        <location evidence="1">Membrane</location>
    </subcellularLocation>
</comment>
<evidence type="ECO:0000256" key="2">
    <source>
        <dbReference type="ARBA" id="ARBA00023136"/>
    </source>
</evidence>
<name>A0A3S9MYZ0_9FLAO</name>
<dbReference type="AlphaFoldDB" id="A0A3S9MYZ0"/>
<feature type="domain" description="POTRA" evidence="3">
    <location>
        <begin position="23"/>
        <end position="95"/>
    </location>
</feature>
<dbReference type="InterPro" id="IPR010827">
    <property type="entry name" value="BamA/TamA_POTRA"/>
</dbReference>
<evidence type="ECO:0000256" key="1">
    <source>
        <dbReference type="ARBA" id="ARBA00004370"/>
    </source>
</evidence>
<dbReference type="GO" id="GO:0019867">
    <property type="term" value="C:outer membrane"/>
    <property type="evidence" value="ECO:0007669"/>
    <property type="project" value="InterPro"/>
</dbReference>
<organism evidence="4 5">
    <name type="scientific">Nonlabens ponticola</name>
    <dbReference type="NCBI Taxonomy" id="2496866"/>
    <lineage>
        <taxon>Bacteria</taxon>
        <taxon>Pseudomonadati</taxon>
        <taxon>Bacteroidota</taxon>
        <taxon>Flavobacteriia</taxon>
        <taxon>Flavobacteriales</taxon>
        <taxon>Flavobacteriaceae</taxon>
        <taxon>Nonlabens</taxon>
    </lineage>
</organism>
<proteinExistence type="predicted"/>
<evidence type="ECO:0000259" key="3">
    <source>
        <dbReference type="PROSITE" id="PS51779"/>
    </source>
</evidence>
<dbReference type="Proteomes" id="UP000279600">
    <property type="component" value="Chromosome"/>
</dbReference>
<dbReference type="RefSeq" id="WP_126447738.1">
    <property type="nucleotide sequence ID" value="NZ_CP034549.1"/>
</dbReference>
<dbReference type="OrthoDB" id="1490006at2"/>
<dbReference type="EMBL" id="CP034549">
    <property type="protein sequence ID" value="AZQ44368.1"/>
    <property type="molecule type" value="Genomic_DNA"/>
</dbReference>
<accession>A0A3S9MYZ0</accession>
<evidence type="ECO:0000313" key="4">
    <source>
        <dbReference type="EMBL" id="AZQ44368.1"/>
    </source>
</evidence>
<protein>
    <recommendedName>
        <fullName evidence="3">POTRA domain-containing protein</fullName>
    </recommendedName>
</protein>
<keyword evidence="2" id="KW-0472">Membrane</keyword>
<sequence>MILRFIFIFVFSGYSVSITAQSFQINELEFSGLDKTKESFLRRILKTKPKSKIDSTRIAIDLERLNRLPGIAKATVTKQLQSNGVYDLLFQIEENFTIIPGIRVNTAPNGDFAFRLSLFEFNALGANHLIGGYYQNEVFSSYGGFIESRYLFTNKLGLGINYQDNNTFENIFFDNETETNYRYQRQSFESYLMYEYDFHNRAELGFEFAADEYTYEDGFINDQLPENLEANKLNLRGQYEYINLLRDYQYFTGWRNQTDVRYETGGDGFLDDNVIITNDLENFTRVGKRGNWATRLRLGYMTNNQTPFSPLIIDNQRNVRGAGNVVDRGSASITLNTEYRHTLLEKGWFVLQSNTFLDLNTQRQINEDFGSAFDSTSFRASPGLGVRFIHKRIFNAVIRLDYGFGIGENAASGLVFGIGQYF</sequence>
<dbReference type="Pfam" id="PF07244">
    <property type="entry name" value="POTRA"/>
    <property type="match status" value="1"/>
</dbReference>
<dbReference type="InterPro" id="IPR034746">
    <property type="entry name" value="POTRA"/>
</dbReference>
<reference evidence="4 5" key="1">
    <citation type="submission" date="2018-12" db="EMBL/GenBank/DDBJ databases">
        <title>Complete genome of Nonlabens sp. MJ115.</title>
        <authorList>
            <person name="Choi H.S."/>
            <person name="Jung J."/>
        </authorList>
    </citation>
    <scope>NUCLEOTIDE SEQUENCE [LARGE SCALE GENOMIC DNA]</scope>
    <source>
        <strain evidence="4 5">MJ115</strain>
    </source>
</reference>